<proteinExistence type="inferred from homology"/>
<sequence length="1027" mass="118383">MEEERILKNLNYSGSFLRNSNNNGKTKIYSVCNSVNNGQNEASDLQKLSSRIICSANITRQSLNQKAYTLNTSNDDDCDDNDEFLKKLKDDIDRDLLLHSKENYKPTIIHQDTFSLKKKRPVIDKETQNVIKRFKKDTSHTNVVQLAPPTTSTKQFNHVIDSVIKKPYSLSTNTNVAGYIMGEENIFTSNTLNKHFRSASAPEKHVERLQKEGVPTSASALTIVASQRCIRNLAKNSPIPELFLQKYEELKAKKRVSIDLLGLFAQVLELISEDKELKSYLAKQASVLASSSTKNTAITTKDLPQICKNVIKAAVEGEKKLTQHVNAIVKKTEPSVIKHFWTLERPRISWDFYNEPNVSPCQKVVPAVSQESILLWDILNCLKGIDGSYIVSEPLTSPYAVKTFKISPDVCISYKQMAQQILPLASHYSMTTRFVEEKVLSEDGQVNHALRGAIKSLLKDYLLFVVQLEMEHIRGKLNLQKLWFFIQPTIIAMSILFQITSTICKANAKGGKVLSLLHEQAHNISGEPKFKELCLFLIQTASIPYMQILEKWVYKGVICDPYEEFFVEDNELIHREELPVDYSADYWEKRYTMRSERIPTFLNEQAQTILRTGKYFNVIRQCGKTVQWGRQEPLIYQHQGQKYITAIDRAYSEAAKTLLEVLIHESDLMGRLRSVKSYFLLAQGDFVVQFMNLCEAELNKSMYDIVIHRLASLLEVALRMSTADSDPYKDDLKPELLPYDLQFQMFRILSIQTREEEEYCFKTDKTLTGLEAFVFNYDVKWPVSLILNRKAIACYQMLFRHLFYCKYIERRLCRVWVSNKIAKTFTHNVAMSYRKAFSLRQRMLDCVQHLAYYMMVEVIEPNWLTFINKMSKVSNVDDVLSVHQDLQDSYLKECMLTDPDLLACITDICAACIDFCDFMERMSPYYIDAELTSMIGAYQEDVYDFEEENGDTSKENARSFEETIVSLDDKFTQVLIRLLDRICDLGGDNNNEKLLNVFCRLDFNLFYTDILIRRGKEKATTQEEVSG</sequence>
<dbReference type="InterPro" id="IPR041470">
    <property type="entry name" value="GCP_N"/>
</dbReference>
<evidence type="ECO:0000256" key="4">
    <source>
        <dbReference type="ARBA" id="ARBA00023212"/>
    </source>
</evidence>
<dbReference type="InterPro" id="IPR042241">
    <property type="entry name" value="GCP_C_sf"/>
</dbReference>
<keyword evidence="2 5" id="KW-0963">Cytoplasm</keyword>
<comment type="subcellular location">
    <subcellularLocation>
        <location evidence="5">Cytoplasm</location>
        <location evidence="5">Cytoskeleton</location>
        <location evidence="5">Microtubule organizing center</location>
    </subcellularLocation>
</comment>
<evidence type="ECO:0000313" key="9">
    <source>
        <dbReference type="Proteomes" id="UP000076502"/>
    </source>
</evidence>
<dbReference type="GO" id="GO:0005874">
    <property type="term" value="C:microtubule"/>
    <property type="evidence" value="ECO:0007669"/>
    <property type="project" value="UniProtKB-KW"/>
</dbReference>
<dbReference type="GO" id="GO:0051011">
    <property type="term" value="F:microtubule minus-end binding"/>
    <property type="evidence" value="ECO:0007669"/>
    <property type="project" value="TreeGrafter"/>
</dbReference>
<dbReference type="AlphaFoldDB" id="A0A154PR37"/>
<evidence type="ECO:0000256" key="2">
    <source>
        <dbReference type="ARBA" id="ARBA00022490"/>
    </source>
</evidence>
<organism evidence="8 9">
    <name type="scientific">Dufourea novaeangliae</name>
    <name type="common">Sweat bee</name>
    <dbReference type="NCBI Taxonomy" id="178035"/>
    <lineage>
        <taxon>Eukaryota</taxon>
        <taxon>Metazoa</taxon>
        <taxon>Ecdysozoa</taxon>
        <taxon>Arthropoda</taxon>
        <taxon>Hexapoda</taxon>
        <taxon>Insecta</taxon>
        <taxon>Pterygota</taxon>
        <taxon>Neoptera</taxon>
        <taxon>Endopterygota</taxon>
        <taxon>Hymenoptera</taxon>
        <taxon>Apocrita</taxon>
        <taxon>Aculeata</taxon>
        <taxon>Apoidea</taxon>
        <taxon>Anthophila</taxon>
        <taxon>Halictidae</taxon>
        <taxon>Rophitinae</taxon>
        <taxon>Dufourea</taxon>
    </lineage>
</organism>
<name>A0A154PR37_DUFNO</name>
<evidence type="ECO:0000313" key="8">
    <source>
        <dbReference type="EMBL" id="KZC14333.1"/>
    </source>
</evidence>
<dbReference type="GO" id="GO:0031122">
    <property type="term" value="P:cytoplasmic microtubule organization"/>
    <property type="evidence" value="ECO:0007669"/>
    <property type="project" value="TreeGrafter"/>
</dbReference>
<dbReference type="Proteomes" id="UP000076502">
    <property type="component" value="Unassembled WGS sequence"/>
</dbReference>
<dbReference type="STRING" id="178035.A0A154PR37"/>
<keyword evidence="9" id="KW-1185">Reference proteome</keyword>
<dbReference type="GO" id="GO:0000930">
    <property type="term" value="C:gamma-tubulin complex"/>
    <property type="evidence" value="ECO:0007669"/>
    <property type="project" value="TreeGrafter"/>
</dbReference>
<evidence type="ECO:0000259" key="7">
    <source>
        <dbReference type="Pfam" id="PF17681"/>
    </source>
</evidence>
<evidence type="ECO:0000259" key="6">
    <source>
        <dbReference type="Pfam" id="PF04130"/>
    </source>
</evidence>
<dbReference type="GO" id="GO:0051321">
    <property type="term" value="P:meiotic cell cycle"/>
    <property type="evidence" value="ECO:0007669"/>
    <property type="project" value="TreeGrafter"/>
</dbReference>
<dbReference type="InterPro" id="IPR040457">
    <property type="entry name" value="GCP_C"/>
</dbReference>
<dbReference type="GO" id="GO:0000278">
    <property type="term" value="P:mitotic cell cycle"/>
    <property type="evidence" value="ECO:0007669"/>
    <property type="project" value="TreeGrafter"/>
</dbReference>
<dbReference type="PANTHER" id="PTHR19302">
    <property type="entry name" value="GAMMA TUBULIN COMPLEX PROTEIN"/>
    <property type="match status" value="1"/>
</dbReference>
<dbReference type="OrthoDB" id="2192946at2759"/>
<dbReference type="GO" id="GO:0007020">
    <property type="term" value="P:microtubule nucleation"/>
    <property type="evidence" value="ECO:0007669"/>
    <property type="project" value="InterPro"/>
</dbReference>
<comment type="similarity">
    <text evidence="1 5">Belongs to the TUBGCP family.</text>
</comment>
<protein>
    <recommendedName>
        <fullName evidence="5">Gamma-tubulin complex component</fullName>
    </recommendedName>
</protein>
<feature type="domain" description="Gamma tubulin complex component protein N-terminal" evidence="7">
    <location>
        <begin position="377"/>
        <end position="665"/>
    </location>
</feature>
<keyword evidence="3 5" id="KW-0493">Microtubule</keyword>
<keyword evidence="4 5" id="KW-0206">Cytoskeleton</keyword>
<evidence type="ECO:0000256" key="3">
    <source>
        <dbReference type="ARBA" id="ARBA00022701"/>
    </source>
</evidence>
<dbReference type="Pfam" id="PF04130">
    <property type="entry name" value="GCP_C_terminal"/>
    <property type="match status" value="1"/>
</dbReference>
<evidence type="ECO:0000256" key="5">
    <source>
        <dbReference type="RuleBase" id="RU363050"/>
    </source>
</evidence>
<reference evidence="8 9" key="1">
    <citation type="submission" date="2015-07" db="EMBL/GenBank/DDBJ databases">
        <title>The genome of Dufourea novaeangliae.</title>
        <authorList>
            <person name="Pan H."/>
            <person name="Kapheim K."/>
        </authorList>
    </citation>
    <scope>NUCLEOTIDE SEQUENCE [LARGE SCALE GENOMIC DNA]</scope>
    <source>
        <strain evidence="8">0120121106</strain>
        <tissue evidence="8">Whole body</tissue>
    </source>
</reference>
<dbReference type="InterPro" id="IPR007259">
    <property type="entry name" value="GCP"/>
</dbReference>
<dbReference type="EMBL" id="KQ435066">
    <property type="protein sequence ID" value="KZC14333.1"/>
    <property type="molecule type" value="Genomic_DNA"/>
</dbReference>
<accession>A0A154PR37</accession>
<dbReference type="GO" id="GO:0000922">
    <property type="term" value="C:spindle pole"/>
    <property type="evidence" value="ECO:0007669"/>
    <property type="project" value="InterPro"/>
</dbReference>
<evidence type="ECO:0000256" key="1">
    <source>
        <dbReference type="ARBA" id="ARBA00010337"/>
    </source>
</evidence>
<dbReference type="GO" id="GO:0051225">
    <property type="term" value="P:spindle assembly"/>
    <property type="evidence" value="ECO:0007669"/>
    <property type="project" value="TreeGrafter"/>
</dbReference>
<dbReference type="Gene3D" id="1.20.120.1900">
    <property type="entry name" value="Gamma-tubulin complex, C-terminal domain"/>
    <property type="match status" value="1"/>
</dbReference>
<dbReference type="PANTHER" id="PTHR19302:SF13">
    <property type="entry name" value="GAMMA-TUBULIN COMPLEX COMPONENT 2"/>
    <property type="match status" value="1"/>
</dbReference>
<feature type="domain" description="Gamma tubulin complex component C-terminal" evidence="6">
    <location>
        <begin position="668"/>
        <end position="1007"/>
    </location>
</feature>
<dbReference type="GO" id="GO:0043015">
    <property type="term" value="F:gamma-tubulin binding"/>
    <property type="evidence" value="ECO:0007669"/>
    <property type="project" value="InterPro"/>
</dbReference>
<dbReference type="Pfam" id="PF17681">
    <property type="entry name" value="GCP_N_terminal"/>
    <property type="match status" value="1"/>
</dbReference>
<gene>
    <name evidence="8" type="ORF">WN55_06765</name>
</gene>